<dbReference type="InterPro" id="IPR007159">
    <property type="entry name" value="SpoVT-AbrB_dom"/>
</dbReference>
<evidence type="ECO:0000313" key="3">
    <source>
        <dbReference type="Proteomes" id="UP000308828"/>
    </source>
</evidence>
<evidence type="ECO:0000313" key="2">
    <source>
        <dbReference type="EMBL" id="THV20668.1"/>
    </source>
</evidence>
<dbReference type="RefSeq" id="WP_136600126.1">
    <property type="nucleotide sequence ID" value="NZ_STGV01000007.1"/>
</dbReference>
<dbReference type="Gene3D" id="2.10.260.10">
    <property type="match status" value="1"/>
</dbReference>
<protein>
    <submittedName>
        <fullName evidence="2">PbsX family transcriptional regulator</fullName>
    </submittedName>
</protein>
<feature type="domain" description="SpoVT-AbrB" evidence="1">
    <location>
        <begin position="8"/>
        <end position="53"/>
    </location>
</feature>
<dbReference type="AlphaFoldDB" id="A0A4S8NTQ4"/>
<proteinExistence type="predicted"/>
<evidence type="ECO:0000259" key="1">
    <source>
        <dbReference type="SMART" id="SM00966"/>
    </source>
</evidence>
<dbReference type="Proteomes" id="UP000308828">
    <property type="component" value="Unassembled WGS sequence"/>
</dbReference>
<dbReference type="EMBL" id="STGV01000007">
    <property type="protein sequence ID" value="THV20668.1"/>
    <property type="molecule type" value="Genomic_DNA"/>
</dbReference>
<organism evidence="2 3">
    <name type="scientific">Peteryoungia ipomoeae</name>
    <dbReference type="NCBI Taxonomy" id="1210932"/>
    <lineage>
        <taxon>Bacteria</taxon>
        <taxon>Pseudomonadati</taxon>
        <taxon>Pseudomonadota</taxon>
        <taxon>Alphaproteobacteria</taxon>
        <taxon>Hyphomicrobiales</taxon>
        <taxon>Rhizobiaceae</taxon>
        <taxon>Peteryoungia</taxon>
    </lineage>
</organism>
<dbReference type="OrthoDB" id="8371244at2"/>
<gene>
    <name evidence="2" type="ORF">FAA97_18925</name>
</gene>
<dbReference type="SMART" id="SM00966">
    <property type="entry name" value="SpoVT_AbrB"/>
    <property type="match status" value="1"/>
</dbReference>
<dbReference type="InterPro" id="IPR037914">
    <property type="entry name" value="SpoVT-AbrB_sf"/>
</dbReference>
<name>A0A4S8NTQ4_9HYPH</name>
<sequence>MTVTTKVRKQGGAAVVTIPPALLKLMAVEVGDQLSLDVQNGELVAKPLRVGAKRYTLAELLVGAEELAQLNTSLAETMEGDAIGREIG</sequence>
<accession>A0A4S8NTQ4</accession>
<reference evidence="2 3" key="1">
    <citation type="submission" date="2019-04" db="EMBL/GenBank/DDBJ databases">
        <title>Genome sequence of strain shin9-1.</title>
        <authorList>
            <person name="Gao J."/>
            <person name="Sun J."/>
        </authorList>
    </citation>
    <scope>NUCLEOTIDE SEQUENCE [LARGE SCALE GENOMIC DNA]</scope>
    <source>
        <strain evidence="3">shin9-1</strain>
    </source>
</reference>
<dbReference type="GO" id="GO:0003677">
    <property type="term" value="F:DNA binding"/>
    <property type="evidence" value="ECO:0007669"/>
    <property type="project" value="InterPro"/>
</dbReference>
<dbReference type="Pfam" id="PF04014">
    <property type="entry name" value="MazE_antitoxin"/>
    <property type="match status" value="1"/>
</dbReference>
<keyword evidence="3" id="KW-1185">Reference proteome</keyword>
<dbReference type="SUPFAM" id="SSF89447">
    <property type="entry name" value="AbrB/MazE/MraZ-like"/>
    <property type="match status" value="1"/>
</dbReference>
<comment type="caution">
    <text evidence="2">The sequence shown here is derived from an EMBL/GenBank/DDBJ whole genome shotgun (WGS) entry which is preliminary data.</text>
</comment>